<gene>
    <name evidence="1" type="ORF">NDU88_003912</name>
</gene>
<dbReference type="EMBL" id="JANPWB010000008">
    <property type="protein sequence ID" value="KAJ1163454.1"/>
    <property type="molecule type" value="Genomic_DNA"/>
</dbReference>
<evidence type="ECO:0000313" key="2">
    <source>
        <dbReference type="Proteomes" id="UP001066276"/>
    </source>
</evidence>
<protein>
    <submittedName>
        <fullName evidence="1">Uncharacterized protein</fullName>
    </submittedName>
</protein>
<evidence type="ECO:0000313" key="1">
    <source>
        <dbReference type="EMBL" id="KAJ1163454.1"/>
    </source>
</evidence>
<organism evidence="1 2">
    <name type="scientific">Pleurodeles waltl</name>
    <name type="common">Iberian ribbed newt</name>
    <dbReference type="NCBI Taxonomy" id="8319"/>
    <lineage>
        <taxon>Eukaryota</taxon>
        <taxon>Metazoa</taxon>
        <taxon>Chordata</taxon>
        <taxon>Craniata</taxon>
        <taxon>Vertebrata</taxon>
        <taxon>Euteleostomi</taxon>
        <taxon>Amphibia</taxon>
        <taxon>Batrachia</taxon>
        <taxon>Caudata</taxon>
        <taxon>Salamandroidea</taxon>
        <taxon>Salamandridae</taxon>
        <taxon>Pleurodelinae</taxon>
        <taxon>Pleurodeles</taxon>
    </lineage>
</organism>
<dbReference type="Proteomes" id="UP001066276">
    <property type="component" value="Chromosome 4_2"/>
</dbReference>
<comment type="caution">
    <text evidence="1">The sequence shown here is derived from an EMBL/GenBank/DDBJ whole genome shotgun (WGS) entry which is preliminary data.</text>
</comment>
<dbReference type="AlphaFoldDB" id="A0AAV7SHB3"/>
<name>A0AAV7SHB3_PLEWA</name>
<reference evidence="1" key="1">
    <citation type="journal article" date="2022" name="bioRxiv">
        <title>Sequencing and chromosome-scale assembly of the giantPleurodeles waltlgenome.</title>
        <authorList>
            <person name="Brown T."/>
            <person name="Elewa A."/>
            <person name="Iarovenko S."/>
            <person name="Subramanian E."/>
            <person name="Araus A.J."/>
            <person name="Petzold A."/>
            <person name="Susuki M."/>
            <person name="Suzuki K.-i.T."/>
            <person name="Hayashi T."/>
            <person name="Toyoda A."/>
            <person name="Oliveira C."/>
            <person name="Osipova E."/>
            <person name="Leigh N.D."/>
            <person name="Simon A."/>
            <person name="Yun M.H."/>
        </authorList>
    </citation>
    <scope>NUCLEOTIDE SEQUENCE</scope>
    <source>
        <strain evidence="1">20211129_DDA</strain>
        <tissue evidence="1">Liver</tissue>
    </source>
</reference>
<sequence length="69" mass="7682">MRANRAEVRDTKELVAVPSRPVLCGVAETGTAWNIPRGVAERQELSFWPGRAEKPNRTCEHRSGLGRLP</sequence>
<accession>A0AAV7SHB3</accession>
<proteinExistence type="predicted"/>
<keyword evidence="2" id="KW-1185">Reference proteome</keyword>